<reference evidence="1" key="1">
    <citation type="submission" date="2018-05" db="EMBL/GenBank/DDBJ databases">
        <authorList>
            <person name="Lanie J.A."/>
            <person name="Ng W.-L."/>
            <person name="Kazmierczak K.M."/>
            <person name="Andrzejewski T.M."/>
            <person name="Davidsen T.M."/>
            <person name="Wayne K.J."/>
            <person name="Tettelin H."/>
            <person name="Glass J.I."/>
            <person name="Rusch D."/>
            <person name="Podicherti R."/>
            <person name="Tsui H.-C.T."/>
            <person name="Winkler M.E."/>
        </authorList>
    </citation>
    <scope>NUCLEOTIDE SEQUENCE</scope>
</reference>
<dbReference type="AlphaFoldDB" id="A0A382ZLF3"/>
<accession>A0A382ZLF3</accession>
<evidence type="ECO:0000313" key="1">
    <source>
        <dbReference type="EMBL" id="SVD96291.1"/>
    </source>
</evidence>
<sequence length="175" mass="20118">MTEVQQARKNGQKNMSTDRLRIRAVSAVAERELQSGDRFKNFRSAKNTIDGSLARRLGVPGLSGFDSLLDDWLHHESRALEYTVFQKCLSENQRARVRAMFWQGPGKYVIESDGRRLWVLRRFGRHGTLASGASIVSVREQAFTRLRRSTPCSLHVIGEILEEWQLESEKGEWKK</sequence>
<dbReference type="EMBL" id="UINC01184868">
    <property type="protein sequence ID" value="SVD96291.1"/>
    <property type="molecule type" value="Genomic_DNA"/>
</dbReference>
<feature type="non-terminal residue" evidence="1">
    <location>
        <position position="175"/>
    </location>
</feature>
<name>A0A382ZLF3_9ZZZZ</name>
<organism evidence="1">
    <name type="scientific">marine metagenome</name>
    <dbReference type="NCBI Taxonomy" id="408172"/>
    <lineage>
        <taxon>unclassified sequences</taxon>
        <taxon>metagenomes</taxon>
        <taxon>ecological metagenomes</taxon>
    </lineage>
</organism>
<proteinExistence type="predicted"/>
<gene>
    <name evidence="1" type="ORF">METZ01_LOCUS449145</name>
</gene>
<protein>
    <submittedName>
        <fullName evidence="1">Uncharacterized protein</fullName>
    </submittedName>
</protein>